<evidence type="ECO:0000313" key="2">
    <source>
        <dbReference type="Proteomes" id="UP001163321"/>
    </source>
</evidence>
<accession>A0ACC0W6R9</accession>
<organism evidence="1 2">
    <name type="scientific">Peronosclerospora sorghi</name>
    <dbReference type="NCBI Taxonomy" id="230839"/>
    <lineage>
        <taxon>Eukaryota</taxon>
        <taxon>Sar</taxon>
        <taxon>Stramenopiles</taxon>
        <taxon>Oomycota</taxon>
        <taxon>Peronosporomycetes</taxon>
        <taxon>Peronosporales</taxon>
        <taxon>Peronosporaceae</taxon>
        <taxon>Peronosclerospora</taxon>
    </lineage>
</organism>
<evidence type="ECO:0000313" key="1">
    <source>
        <dbReference type="EMBL" id="KAI9913726.1"/>
    </source>
</evidence>
<gene>
    <name evidence="1" type="ORF">PsorP6_005771</name>
</gene>
<protein>
    <submittedName>
        <fullName evidence="1">Uncharacterized protein</fullName>
    </submittedName>
</protein>
<reference evidence="1 2" key="1">
    <citation type="journal article" date="2022" name="bioRxiv">
        <title>The genome of the oomycete Peronosclerospora sorghi, a cosmopolitan pathogen of maize and sorghum, is inflated with dispersed pseudogenes.</title>
        <authorList>
            <person name="Fletcher K."/>
            <person name="Martin F."/>
            <person name="Isakeit T."/>
            <person name="Cavanaugh K."/>
            <person name="Magill C."/>
            <person name="Michelmore R."/>
        </authorList>
    </citation>
    <scope>NUCLEOTIDE SEQUENCE [LARGE SCALE GENOMIC DNA]</scope>
    <source>
        <strain evidence="1">P6</strain>
    </source>
</reference>
<dbReference type="Proteomes" id="UP001163321">
    <property type="component" value="Chromosome 4"/>
</dbReference>
<comment type="caution">
    <text evidence="1">The sequence shown here is derived from an EMBL/GenBank/DDBJ whole genome shotgun (WGS) entry which is preliminary data.</text>
</comment>
<proteinExistence type="predicted"/>
<sequence length="119" mass="13687">MLRGVNLHVERVSRRASTTQQLSNKFRARHSYLVFRRQFFHLHDALGKLFLANYHYNGKDSLNPKTDSHTRNLLVRRREHAHKVVIATTRGDGTNFVLGACQHKLVDKTRVIVQSAGKA</sequence>
<keyword evidence="2" id="KW-1185">Reference proteome</keyword>
<name>A0ACC0W6R9_9STRA</name>
<dbReference type="EMBL" id="CM047583">
    <property type="protein sequence ID" value="KAI9913726.1"/>
    <property type="molecule type" value="Genomic_DNA"/>
</dbReference>